<proteinExistence type="predicted"/>
<organism evidence="1">
    <name type="scientific">Rhizophora mucronata</name>
    <name type="common">Asiatic mangrove</name>
    <dbReference type="NCBI Taxonomy" id="61149"/>
    <lineage>
        <taxon>Eukaryota</taxon>
        <taxon>Viridiplantae</taxon>
        <taxon>Streptophyta</taxon>
        <taxon>Embryophyta</taxon>
        <taxon>Tracheophyta</taxon>
        <taxon>Spermatophyta</taxon>
        <taxon>Magnoliopsida</taxon>
        <taxon>eudicotyledons</taxon>
        <taxon>Gunneridae</taxon>
        <taxon>Pentapetalae</taxon>
        <taxon>rosids</taxon>
        <taxon>fabids</taxon>
        <taxon>Malpighiales</taxon>
        <taxon>Rhizophoraceae</taxon>
        <taxon>Rhizophora</taxon>
    </lineage>
</organism>
<evidence type="ECO:0000313" key="1">
    <source>
        <dbReference type="EMBL" id="MBX70327.1"/>
    </source>
</evidence>
<accession>A0A2P2QTK6</accession>
<dbReference type="AlphaFoldDB" id="A0A2P2QTK6"/>
<name>A0A2P2QTK6_RHIMU</name>
<sequence>MCLFVFVYNICMCGGGQEVRERERGTKKEGER</sequence>
<protein>
    <submittedName>
        <fullName evidence="1">Uncharacterized protein</fullName>
    </submittedName>
</protein>
<reference evidence="1" key="1">
    <citation type="submission" date="2018-02" db="EMBL/GenBank/DDBJ databases">
        <title>Rhizophora mucronata_Transcriptome.</title>
        <authorList>
            <person name="Meera S.P."/>
            <person name="Sreeshan A."/>
            <person name="Augustine A."/>
        </authorList>
    </citation>
    <scope>NUCLEOTIDE SEQUENCE</scope>
    <source>
        <tissue evidence="1">Leaf</tissue>
    </source>
</reference>
<dbReference type="EMBL" id="GGEC01089843">
    <property type="protein sequence ID" value="MBX70327.1"/>
    <property type="molecule type" value="Transcribed_RNA"/>
</dbReference>